<sequence>MRSLCPRSARFTTLDPRGPRTRRESLIDLLLAHGRPSKSFLRTPRKSATVHHRD</sequence>
<dbReference type="EMBL" id="JADYXP020000014">
    <property type="protein sequence ID" value="KAL0109872.1"/>
    <property type="molecule type" value="Genomic_DNA"/>
</dbReference>
<gene>
    <name evidence="1" type="ORF">PUN28_013487</name>
</gene>
<keyword evidence="2" id="KW-1185">Reference proteome</keyword>
<dbReference type="AlphaFoldDB" id="A0AAW2F7C9"/>
<evidence type="ECO:0000313" key="2">
    <source>
        <dbReference type="Proteomes" id="UP001430953"/>
    </source>
</evidence>
<evidence type="ECO:0000313" key="1">
    <source>
        <dbReference type="EMBL" id="KAL0109872.1"/>
    </source>
</evidence>
<comment type="caution">
    <text evidence="1">The sequence shown here is derived from an EMBL/GenBank/DDBJ whole genome shotgun (WGS) entry which is preliminary data.</text>
</comment>
<name>A0AAW2F7C9_9HYME</name>
<dbReference type="Proteomes" id="UP001430953">
    <property type="component" value="Unassembled WGS sequence"/>
</dbReference>
<proteinExistence type="predicted"/>
<organism evidence="1 2">
    <name type="scientific">Cardiocondyla obscurior</name>
    <dbReference type="NCBI Taxonomy" id="286306"/>
    <lineage>
        <taxon>Eukaryota</taxon>
        <taxon>Metazoa</taxon>
        <taxon>Ecdysozoa</taxon>
        <taxon>Arthropoda</taxon>
        <taxon>Hexapoda</taxon>
        <taxon>Insecta</taxon>
        <taxon>Pterygota</taxon>
        <taxon>Neoptera</taxon>
        <taxon>Endopterygota</taxon>
        <taxon>Hymenoptera</taxon>
        <taxon>Apocrita</taxon>
        <taxon>Aculeata</taxon>
        <taxon>Formicoidea</taxon>
        <taxon>Formicidae</taxon>
        <taxon>Myrmicinae</taxon>
        <taxon>Cardiocondyla</taxon>
    </lineage>
</organism>
<reference evidence="1 2" key="1">
    <citation type="submission" date="2023-03" db="EMBL/GenBank/DDBJ databases">
        <title>High recombination rates correlate with genetic variation in Cardiocondyla obscurior ants.</title>
        <authorList>
            <person name="Errbii M."/>
        </authorList>
    </citation>
    <scope>NUCLEOTIDE SEQUENCE [LARGE SCALE GENOMIC DNA]</scope>
    <source>
        <strain evidence="1">Alpha-2009</strain>
        <tissue evidence="1">Whole body</tissue>
    </source>
</reference>
<protein>
    <submittedName>
        <fullName evidence="1">Uncharacterized protein</fullName>
    </submittedName>
</protein>
<accession>A0AAW2F7C9</accession>